<feature type="binding site" evidence="6">
    <location>
        <position position="51"/>
    </location>
    <ligand>
        <name>Zn(2+)</name>
        <dbReference type="ChEBI" id="CHEBI:29105"/>
        <note>catalytic</note>
    </ligand>
</feature>
<evidence type="ECO:0000256" key="1">
    <source>
        <dbReference type="ARBA" id="ARBA00022670"/>
    </source>
</evidence>
<keyword evidence="10" id="KW-1185">Reference proteome</keyword>
<gene>
    <name evidence="11" type="primary">LOC113394851</name>
</gene>
<dbReference type="OrthoDB" id="291007at2759"/>
<dbReference type="PANTHER" id="PTHR10127:SF780">
    <property type="entry name" value="METALLOENDOPEPTIDASE"/>
    <property type="match status" value="1"/>
</dbReference>
<dbReference type="OMA" id="VFGYDCL"/>
<evidence type="ECO:0000313" key="11">
    <source>
        <dbReference type="RefSeq" id="XP_026488077.2"/>
    </source>
</evidence>
<protein>
    <recommendedName>
        <fullName evidence="7">Metalloendopeptidase</fullName>
        <ecNumber evidence="7">3.4.24.-</ecNumber>
    </recommendedName>
</protein>
<feature type="domain" description="Peptidase M12A" evidence="9">
    <location>
        <begin position="1"/>
        <end position="148"/>
    </location>
</feature>
<feature type="region of interest" description="Disordered" evidence="8">
    <location>
        <begin position="322"/>
        <end position="347"/>
    </location>
</feature>
<name>A0A8B8HUM5_VANTA</name>
<dbReference type="SUPFAM" id="SSF55486">
    <property type="entry name" value="Metalloproteases ('zincins'), catalytic domain"/>
    <property type="match status" value="2"/>
</dbReference>
<organism evidence="10 11">
    <name type="scientific">Vanessa tameamea</name>
    <name type="common">Kamehameha butterfly</name>
    <dbReference type="NCBI Taxonomy" id="334116"/>
    <lineage>
        <taxon>Eukaryota</taxon>
        <taxon>Metazoa</taxon>
        <taxon>Ecdysozoa</taxon>
        <taxon>Arthropoda</taxon>
        <taxon>Hexapoda</taxon>
        <taxon>Insecta</taxon>
        <taxon>Pterygota</taxon>
        <taxon>Neoptera</taxon>
        <taxon>Endopterygota</taxon>
        <taxon>Lepidoptera</taxon>
        <taxon>Glossata</taxon>
        <taxon>Ditrysia</taxon>
        <taxon>Papilionoidea</taxon>
        <taxon>Nymphalidae</taxon>
        <taxon>Nymphalinae</taxon>
        <taxon>Vanessa</taxon>
    </lineage>
</organism>
<evidence type="ECO:0000256" key="2">
    <source>
        <dbReference type="ARBA" id="ARBA00022723"/>
    </source>
</evidence>
<evidence type="ECO:0000256" key="5">
    <source>
        <dbReference type="ARBA" id="ARBA00023049"/>
    </source>
</evidence>
<dbReference type="GeneID" id="113394851"/>
<feature type="compositionally biased region" description="Basic residues" evidence="8">
    <location>
        <begin position="322"/>
        <end position="341"/>
    </location>
</feature>
<reference evidence="11" key="1">
    <citation type="submission" date="2025-08" db="UniProtKB">
        <authorList>
            <consortium name="RefSeq"/>
        </authorList>
    </citation>
    <scope>IDENTIFICATION</scope>
    <source>
        <tissue evidence="11">Whole body</tissue>
    </source>
</reference>
<dbReference type="EC" id="3.4.24.-" evidence="7"/>
<evidence type="ECO:0000256" key="6">
    <source>
        <dbReference type="PROSITE-ProRule" id="PRU01211"/>
    </source>
</evidence>
<dbReference type="AlphaFoldDB" id="A0A8B8HUM5"/>
<evidence type="ECO:0000256" key="7">
    <source>
        <dbReference type="RuleBase" id="RU361183"/>
    </source>
</evidence>
<keyword evidence="1 6" id="KW-0645">Protease</keyword>
<dbReference type="PROSITE" id="PS51864">
    <property type="entry name" value="ASTACIN"/>
    <property type="match status" value="1"/>
</dbReference>
<keyword evidence="3 6" id="KW-0378">Hydrolase</keyword>
<evidence type="ECO:0000256" key="3">
    <source>
        <dbReference type="ARBA" id="ARBA00022801"/>
    </source>
</evidence>
<dbReference type="Proteomes" id="UP001652626">
    <property type="component" value="Chromosome 21"/>
</dbReference>
<dbReference type="Pfam" id="PF01400">
    <property type="entry name" value="Astacin"/>
    <property type="match status" value="2"/>
</dbReference>
<dbReference type="Gene3D" id="3.40.390.10">
    <property type="entry name" value="Collagenase (Catalytic Domain)"/>
    <property type="match status" value="3"/>
</dbReference>
<feature type="active site" evidence="6">
    <location>
        <position position="48"/>
    </location>
</feature>
<dbReference type="InterPro" id="IPR006026">
    <property type="entry name" value="Peptidase_Metallo"/>
</dbReference>
<evidence type="ECO:0000313" key="10">
    <source>
        <dbReference type="Proteomes" id="UP001652626"/>
    </source>
</evidence>
<dbReference type="PANTHER" id="PTHR10127">
    <property type="entry name" value="DISCOIDIN, CUB, EGF, LAMININ , AND ZINC METALLOPROTEASE DOMAIN CONTAINING"/>
    <property type="match status" value="1"/>
</dbReference>
<feature type="region of interest" description="Disordered" evidence="8">
    <location>
        <begin position="231"/>
        <end position="279"/>
    </location>
</feature>
<evidence type="ECO:0000256" key="4">
    <source>
        <dbReference type="ARBA" id="ARBA00022833"/>
    </source>
</evidence>
<dbReference type="GO" id="GO:0006508">
    <property type="term" value="P:proteolysis"/>
    <property type="evidence" value="ECO:0007669"/>
    <property type="project" value="UniProtKB-KW"/>
</dbReference>
<keyword evidence="4 6" id="KW-0862">Zinc</keyword>
<sequence>MQSVEWLYITNPSGIRQCVHTNERKPNTGVQMVVFGYDCLSQGEIAHEVMHILGFSHEHTRPDRDNHVTIIYENIKPGYKKFFEVREGDPLSNLPYDYASVLHYPPRAFSKNGQVTVYTNSGTKFGQRDAFSEQDVEKIGMIYGLECVERNKDYLLKTCPSVGKVSIETKEVLEEDINKYFKDRVWPYGIINYKIKDALEFTAEERENIKAVLNHIEKETCIEFRDITDEDKRNNKNDNDNTNESPENTALSIMKTEDNQTREVSSEKNTTTPVDVVTPNPNEYKLTLTITNMSLIDPISDESDTDNDTTGIKVLRHRLKAKKPKAQGRSKIKQVKKSRKGTVKEGSKKIRIPISPHRRHAVNVILLKRSSEPGCKCPPAGRPNGNKVLIIHSDCFNSVNDLLHVFVHVLGLDHQHSMHDRDTYLHILWDNLTPEIKKEMEEKLPPAASAGFAYDYQSVMHYPWLQIKDGVTNIMYPIWNDGWAMGHWQGLSWTDVQKLDVIYKKQCENRRLEMRNE</sequence>
<evidence type="ECO:0000259" key="9">
    <source>
        <dbReference type="PROSITE" id="PS51864"/>
    </source>
</evidence>
<comment type="cofactor">
    <cofactor evidence="6 7">
        <name>Zn(2+)</name>
        <dbReference type="ChEBI" id="CHEBI:29105"/>
    </cofactor>
    <text evidence="6 7">Binds 1 zinc ion per subunit.</text>
</comment>
<dbReference type="GO" id="GO:0004222">
    <property type="term" value="F:metalloendopeptidase activity"/>
    <property type="evidence" value="ECO:0007669"/>
    <property type="project" value="UniProtKB-UniRule"/>
</dbReference>
<accession>A0A8B8HUM5</accession>
<dbReference type="RefSeq" id="XP_026488077.2">
    <property type="nucleotide sequence ID" value="XM_026632292.2"/>
</dbReference>
<dbReference type="PRINTS" id="PR00480">
    <property type="entry name" value="ASTACIN"/>
</dbReference>
<proteinExistence type="predicted"/>
<comment type="caution">
    <text evidence="6">Lacks conserved residue(s) required for the propagation of feature annotation.</text>
</comment>
<keyword evidence="2 6" id="KW-0479">Metal-binding</keyword>
<feature type="compositionally biased region" description="Basic and acidic residues" evidence="8">
    <location>
        <begin position="255"/>
        <end position="266"/>
    </location>
</feature>
<dbReference type="InterPro" id="IPR001506">
    <property type="entry name" value="Peptidase_M12A"/>
</dbReference>
<feature type="binding site" evidence="6">
    <location>
        <position position="57"/>
    </location>
    <ligand>
        <name>Zn(2+)</name>
        <dbReference type="ChEBI" id="CHEBI:29105"/>
        <note>catalytic</note>
    </ligand>
</feature>
<feature type="compositionally biased region" description="Low complexity" evidence="8">
    <location>
        <begin position="269"/>
        <end position="279"/>
    </location>
</feature>
<evidence type="ECO:0000256" key="8">
    <source>
        <dbReference type="SAM" id="MobiDB-lite"/>
    </source>
</evidence>
<dbReference type="InterPro" id="IPR024079">
    <property type="entry name" value="MetalloPept_cat_dom_sf"/>
</dbReference>
<keyword evidence="5 6" id="KW-0482">Metalloprotease</keyword>
<dbReference type="GO" id="GO:0008270">
    <property type="term" value="F:zinc ion binding"/>
    <property type="evidence" value="ECO:0007669"/>
    <property type="project" value="UniProtKB-UniRule"/>
</dbReference>
<dbReference type="SMART" id="SM00235">
    <property type="entry name" value="ZnMc"/>
    <property type="match status" value="2"/>
</dbReference>
<feature type="binding site" evidence="6">
    <location>
        <position position="47"/>
    </location>
    <ligand>
        <name>Zn(2+)</name>
        <dbReference type="ChEBI" id="CHEBI:29105"/>
        <note>catalytic</note>
    </ligand>
</feature>